<reference evidence="2" key="1">
    <citation type="submission" date="2018-08" db="EMBL/GenBank/DDBJ databases">
        <title>Megastimgus spermotrophus transcriptome ssRNA virus.</title>
        <authorList>
            <person name="Paulson A.R."/>
        </authorList>
    </citation>
    <scope>NUCLEOTIDE SEQUENCE</scope>
    <source>
        <strain evidence="2">39309</strain>
    </source>
</reference>
<sequence>MNNSCPKRETISANCSCVNNCNCAHCTLGKPYCKSARNCRCVYRCQCGHCEHKLSSSGLRGYNHHSRRRRSNNITPEQSHSSSPPSERTGAAALQQVERLLDSIAVDYAKDFGIESDNNDGLLVGDDLESHLKVNPELVKTGAIPKRVVARTSDDESSSKIPVRRSASFATDTAVNLIAIPFRNINIAEFRPAIEPNQRQQLPVAEIQQQQPQIEINIEPQRDVAEQLIFNRQPLQEPPEDPNNPDVQIDVGIMGEEARVERYVPWGDAMDILSTHEFSEAKSFCGVATKMRKINFSAAAARAQGIQLMNDIVADTIVGEFERFPARGMYIDLTVGAVADLLDTVRNALDFGQRGADHINDGDARFASFGDARMAFTHAVRRMVELPTSGAAETLFPYRIFNRVSFERVYRLTWQRVEVAAGQADANGANANAQNGA</sequence>
<name>A0A5B8PCI0_9VIRU</name>
<proteinExistence type="predicted"/>
<feature type="region of interest" description="Disordered" evidence="1">
    <location>
        <begin position="61"/>
        <end position="91"/>
    </location>
</feature>
<dbReference type="GO" id="GO:0019028">
    <property type="term" value="C:viral capsid"/>
    <property type="evidence" value="ECO:0007669"/>
    <property type="project" value="InterPro"/>
</dbReference>
<dbReference type="InterPro" id="IPR036417">
    <property type="entry name" value="TMV-like_coat_sf"/>
</dbReference>
<feature type="compositionally biased region" description="Basic residues" evidence="1">
    <location>
        <begin position="62"/>
        <end position="71"/>
    </location>
</feature>
<evidence type="ECO:0000313" key="2">
    <source>
        <dbReference type="EMBL" id="QDZ71187.1"/>
    </source>
</evidence>
<organism evidence="2">
    <name type="scientific">Megastigmus ssRNA virus</name>
    <dbReference type="NCBI Taxonomy" id="2602441"/>
    <lineage>
        <taxon>Viruses</taxon>
        <taxon>Riboviria</taxon>
    </lineage>
</organism>
<dbReference type="Gene3D" id="1.20.120.70">
    <property type="entry name" value="Tobacco mosaic virus-like, coat protein"/>
    <property type="match status" value="1"/>
</dbReference>
<dbReference type="InterPro" id="IPR001337">
    <property type="entry name" value="TMV-like_coat"/>
</dbReference>
<dbReference type="GO" id="GO:0005198">
    <property type="term" value="F:structural molecule activity"/>
    <property type="evidence" value="ECO:0007669"/>
    <property type="project" value="InterPro"/>
</dbReference>
<evidence type="ECO:0000256" key="1">
    <source>
        <dbReference type="SAM" id="MobiDB-lite"/>
    </source>
</evidence>
<accession>A0A5B8PCI0</accession>
<dbReference type="SUPFAM" id="SSF47195">
    <property type="entry name" value="TMV-like viral coat proteins"/>
    <property type="match status" value="1"/>
</dbReference>
<dbReference type="Pfam" id="PF00721">
    <property type="entry name" value="TMV_coat"/>
    <property type="match status" value="1"/>
</dbReference>
<protein>
    <submittedName>
        <fullName evidence="2">Uncharacterized protein</fullName>
    </submittedName>
</protein>
<dbReference type="EMBL" id="MH737698">
    <property type="protein sequence ID" value="QDZ71187.1"/>
    <property type="molecule type" value="Genomic_RNA"/>
</dbReference>